<dbReference type="PATRIC" id="fig|1286106.3.peg.1090"/>
<dbReference type="InterPro" id="IPR007454">
    <property type="entry name" value="UPF0250_YbeD-like"/>
</dbReference>
<reference evidence="1 2" key="1">
    <citation type="journal article" date="2013" name="Genome Announc.">
        <title>Draft Genome Sequence of Methylophaga lonarensis MPLT, a Haloalkaliphilic (Non-Methane-Utilizing) Methylotroph.</title>
        <authorList>
            <person name="Shetty S.A."/>
            <person name="Marathe N.P."/>
            <person name="Munot H."/>
            <person name="Antony C.P."/>
            <person name="Dhotre D.P."/>
            <person name="Murrell J.C."/>
            <person name="Shouche Y.S."/>
        </authorList>
    </citation>
    <scope>NUCLEOTIDE SEQUENCE [LARGE SCALE GENOMIC DNA]</scope>
    <source>
        <strain evidence="1 2">MPL</strain>
    </source>
</reference>
<dbReference type="Proteomes" id="UP000012019">
    <property type="component" value="Unassembled WGS sequence"/>
</dbReference>
<protein>
    <submittedName>
        <fullName evidence="1">Uncharacterized protein</fullName>
    </submittedName>
</protein>
<comment type="caution">
    <text evidence="1">The sequence shown here is derived from an EMBL/GenBank/DDBJ whole genome shotgun (WGS) entry which is preliminary data.</text>
</comment>
<keyword evidence="2" id="KW-1185">Reference proteome</keyword>
<dbReference type="InterPro" id="IPR027471">
    <property type="entry name" value="YbeD-like_sf"/>
</dbReference>
<dbReference type="EMBL" id="APHR01000026">
    <property type="protein sequence ID" value="EMR13384.1"/>
    <property type="molecule type" value="Genomic_DNA"/>
</dbReference>
<dbReference type="AlphaFoldDB" id="M7PSH0"/>
<evidence type="ECO:0000313" key="2">
    <source>
        <dbReference type="Proteomes" id="UP000012019"/>
    </source>
</evidence>
<dbReference type="SUPFAM" id="SSF117991">
    <property type="entry name" value="YbeD/HP0495-like"/>
    <property type="match status" value="1"/>
</dbReference>
<gene>
    <name evidence="1" type="ORF">MPL1_05434</name>
</gene>
<proteinExistence type="predicted"/>
<organism evidence="1 2">
    <name type="scientific">Methylophaga lonarensis MPL</name>
    <dbReference type="NCBI Taxonomy" id="1286106"/>
    <lineage>
        <taxon>Bacteria</taxon>
        <taxon>Pseudomonadati</taxon>
        <taxon>Pseudomonadota</taxon>
        <taxon>Gammaproteobacteria</taxon>
        <taxon>Thiotrichales</taxon>
        <taxon>Piscirickettsiaceae</taxon>
        <taxon>Methylophaga</taxon>
    </lineage>
</organism>
<dbReference type="Gene3D" id="3.30.70.260">
    <property type="match status" value="1"/>
</dbReference>
<dbReference type="STRING" id="1286106.MPL1_05434"/>
<name>M7PSH0_9GAMM</name>
<dbReference type="Pfam" id="PF04359">
    <property type="entry name" value="DUF493"/>
    <property type="match status" value="1"/>
</dbReference>
<dbReference type="eggNOG" id="COG2921">
    <property type="taxonomic scope" value="Bacteria"/>
</dbReference>
<sequence>MADSTQETLLEFPCEFPIKAMGISSDNFDALVVEIVRRHVSELPELRSAANKAQVVNILQSRC</sequence>
<accession>M7PSH0</accession>
<evidence type="ECO:0000313" key="1">
    <source>
        <dbReference type="EMBL" id="EMR13384.1"/>
    </source>
</evidence>